<dbReference type="EMBL" id="JANHOG010001742">
    <property type="protein sequence ID" value="KAJ3532277.1"/>
    <property type="molecule type" value="Genomic_DNA"/>
</dbReference>
<comment type="caution">
    <text evidence="1">The sequence shown here is derived from an EMBL/GenBank/DDBJ whole genome shotgun (WGS) entry which is preliminary data.</text>
</comment>
<sequence length="811" mass="93146">MVLDTMQKIQVPASINTFLRDYQREGVQFFWKRYNEGNGGLLGDDMGLGKTIQVIAFLSAIMRKTGDSRDVDRRRKHVSCLQDGEEWKRNRKLPKANAKWPTALIVAPSSVVWNWAREFDTWGFFEVGVYSAEPGQDRREVLNEFRLGRLDVLITSFDLARRDIDLLDAQAWSVVIVDEAHRIKNARSKLTIAFNRFECQSRFGLTGTAIQNDYSELWTILDWTNPGAIGTRKQWEGFVTRPLTRGQSRSASEDERIVALRVARILKDKFLPKYFLRRTKALIKDQLPEKIDQVVFCPLTPTQIEVYKRVLRTTAVQNLIRKDERCDCGSKNTRKNCCHPYEKGALFRYMSTLIKISNHLALILPAPGDSPEQTARNREIASEVFNQEDIPKYGPAVLQPRLCGKWLVLETLLEGWRKDPSNKVLIFTKSVKLLDMLDFHLRSQGLGFVKLDGSTKQSDRMPMIDRFHDDPDIFVFLISTLAGGTGLNLTGANKVVIFDPNWNPAHDLQAMDRAYRYGQTRDVEVFRLLGAGSLEELIYARQVYKQQQMAVGYDASLQTRYFEGVQGDKARQGELFGIRNIFKLHEDTLATKQAIERANLLDLDWALANMDAKASRKPSLEGKQWIYEAEAKGKKEDICVAWELYSSMTASTTFTRVEHPLLMLITDTPPLERENEIQKELSDIGVNYTHRNEDVIAENIVEARRLEALLKEHKESRKKKKASAGKEKGKKEKEASPEPEWPPKRRHHKKPLTPREKLMQRREALLELEIIQSPEQILTFAQEFSRTSPDEQAQLLATLDRHAREAQRGTK</sequence>
<organism evidence="1 2">
    <name type="scientific">Phlebia brevispora</name>
    <dbReference type="NCBI Taxonomy" id="194682"/>
    <lineage>
        <taxon>Eukaryota</taxon>
        <taxon>Fungi</taxon>
        <taxon>Dikarya</taxon>
        <taxon>Basidiomycota</taxon>
        <taxon>Agaricomycotina</taxon>
        <taxon>Agaricomycetes</taxon>
        <taxon>Polyporales</taxon>
        <taxon>Meruliaceae</taxon>
        <taxon>Phlebia</taxon>
    </lineage>
</organism>
<proteinExistence type="predicted"/>
<protein>
    <submittedName>
        <fullName evidence="1">Uncharacterized protein</fullName>
    </submittedName>
</protein>
<name>A0ACC1S564_9APHY</name>
<gene>
    <name evidence="1" type="ORF">NM688_g7446</name>
</gene>
<evidence type="ECO:0000313" key="2">
    <source>
        <dbReference type="Proteomes" id="UP001148662"/>
    </source>
</evidence>
<reference evidence="1" key="1">
    <citation type="submission" date="2022-07" db="EMBL/GenBank/DDBJ databases">
        <title>Genome Sequence of Phlebia brevispora.</title>
        <authorList>
            <person name="Buettner E."/>
        </authorList>
    </citation>
    <scope>NUCLEOTIDE SEQUENCE</scope>
    <source>
        <strain evidence="1">MPL23</strain>
    </source>
</reference>
<evidence type="ECO:0000313" key="1">
    <source>
        <dbReference type="EMBL" id="KAJ3532277.1"/>
    </source>
</evidence>
<dbReference type="Proteomes" id="UP001148662">
    <property type="component" value="Unassembled WGS sequence"/>
</dbReference>
<accession>A0ACC1S564</accession>
<keyword evidence="2" id="KW-1185">Reference proteome</keyword>